<evidence type="ECO:0000256" key="5">
    <source>
        <dbReference type="ARBA" id="ARBA00023242"/>
    </source>
</evidence>
<dbReference type="PANTHER" id="PTHR10985">
    <property type="entry name" value="BASIC HELIX-LOOP-HELIX TRANSCRIPTION FACTOR, HES-RELATED"/>
    <property type="match status" value="1"/>
</dbReference>
<keyword evidence="9" id="KW-1185">Reference proteome</keyword>
<accession>A0A6P8PEJ7</accession>
<dbReference type="RefSeq" id="XP_033779565.1">
    <property type="nucleotide sequence ID" value="XM_033923674.1"/>
</dbReference>
<dbReference type="GO" id="GO:0005634">
    <property type="term" value="C:nucleus"/>
    <property type="evidence" value="ECO:0007669"/>
    <property type="project" value="UniProtKB-SubCell"/>
</dbReference>
<dbReference type="Pfam" id="PF00010">
    <property type="entry name" value="HLH"/>
    <property type="match status" value="1"/>
</dbReference>
<dbReference type="InterPro" id="IPR011598">
    <property type="entry name" value="bHLH_dom"/>
</dbReference>
<feature type="compositionally biased region" description="Polar residues" evidence="6">
    <location>
        <begin position="180"/>
        <end position="190"/>
    </location>
</feature>
<dbReference type="GeneID" id="117349931"/>
<dbReference type="SMART" id="SM00353">
    <property type="entry name" value="HLH"/>
    <property type="match status" value="1"/>
</dbReference>
<dbReference type="GO" id="GO:0003677">
    <property type="term" value="F:DNA binding"/>
    <property type="evidence" value="ECO:0007669"/>
    <property type="project" value="InterPro"/>
</dbReference>
<dbReference type="KEGG" id="gsh:117349931"/>
<keyword evidence="2" id="KW-0678">Repressor</keyword>
<feature type="domain" description="Orange" evidence="8">
    <location>
        <begin position="86"/>
        <end position="123"/>
    </location>
</feature>
<proteinExistence type="predicted"/>
<protein>
    <submittedName>
        <fullName evidence="10">Transcription factor HES-7.1-like</fullName>
    </submittedName>
</protein>
<evidence type="ECO:0000259" key="7">
    <source>
        <dbReference type="PROSITE" id="PS50888"/>
    </source>
</evidence>
<keyword evidence="5" id="KW-0539">Nucleus</keyword>
<keyword evidence="4" id="KW-0804">Transcription</keyword>
<evidence type="ECO:0000313" key="9">
    <source>
        <dbReference type="Proteomes" id="UP000515159"/>
    </source>
</evidence>
<dbReference type="Proteomes" id="UP000515159">
    <property type="component" value="Chromosome 16"/>
</dbReference>
<dbReference type="PROSITE" id="PS51054">
    <property type="entry name" value="ORANGE"/>
    <property type="match status" value="1"/>
</dbReference>
<dbReference type="InterPro" id="IPR036638">
    <property type="entry name" value="HLH_DNA-bd_sf"/>
</dbReference>
<evidence type="ECO:0000313" key="10">
    <source>
        <dbReference type="RefSeq" id="XP_033779565.1"/>
    </source>
</evidence>
<evidence type="ECO:0000259" key="8">
    <source>
        <dbReference type="PROSITE" id="PS51054"/>
    </source>
</evidence>
<evidence type="ECO:0000256" key="4">
    <source>
        <dbReference type="ARBA" id="ARBA00023163"/>
    </source>
</evidence>
<dbReference type="Gene3D" id="4.10.280.10">
    <property type="entry name" value="Helix-loop-helix DNA-binding domain"/>
    <property type="match status" value="1"/>
</dbReference>
<dbReference type="PROSITE" id="PS50888">
    <property type="entry name" value="BHLH"/>
    <property type="match status" value="1"/>
</dbReference>
<evidence type="ECO:0000256" key="2">
    <source>
        <dbReference type="ARBA" id="ARBA00022491"/>
    </source>
</evidence>
<gene>
    <name evidence="10" type="primary">LOC117349931</name>
</gene>
<dbReference type="InterPro" id="IPR050370">
    <property type="entry name" value="HES_HEY"/>
</dbReference>
<evidence type="ECO:0000256" key="1">
    <source>
        <dbReference type="ARBA" id="ARBA00004123"/>
    </source>
</evidence>
<dbReference type="OrthoDB" id="6085656at2759"/>
<dbReference type="InterPro" id="IPR032644">
    <property type="entry name" value="HES-7_bHLH-O"/>
</dbReference>
<dbReference type="AlphaFoldDB" id="A0A6P8PEJ7"/>
<name>A0A6P8PEJ7_GEOSA</name>
<feature type="domain" description="BHLH" evidence="7">
    <location>
        <begin position="13"/>
        <end position="70"/>
    </location>
</feature>
<evidence type="ECO:0000256" key="6">
    <source>
        <dbReference type="SAM" id="MobiDB-lite"/>
    </source>
</evidence>
<dbReference type="GO" id="GO:0046983">
    <property type="term" value="F:protein dimerization activity"/>
    <property type="evidence" value="ECO:0007669"/>
    <property type="project" value="InterPro"/>
</dbReference>
<dbReference type="SUPFAM" id="SSF47459">
    <property type="entry name" value="HLH, helix-loop-helix DNA-binding domain"/>
    <property type="match status" value="1"/>
</dbReference>
<organism evidence="9 10">
    <name type="scientific">Geotrypetes seraphini</name>
    <name type="common">Gaboon caecilian</name>
    <name type="synonym">Caecilia seraphini</name>
    <dbReference type="NCBI Taxonomy" id="260995"/>
    <lineage>
        <taxon>Eukaryota</taxon>
        <taxon>Metazoa</taxon>
        <taxon>Chordata</taxon>
        <taxon>Craniata</taxon>
        <taxon>Vertebrata</taxon>
        <taxon>Euteleostomi</taxon>
        <taxon>Amphibia</taxon>
        <taxon>Gymnophiona</taxon>
        <taxon>Geotrypetes</taxon>
    </lineage>
</organism>
<dbReference type="InParanoid" id="A0A6P8PEJ7"/>
<comment type="subcellular location">
    <subcellularLocation>
        <location evidence="1">Nucleus</location>
    </subcellularLocation>
</comment>
<keyword evidence="3" id="KW-0805">Transcription regulation</keyword>
<dbReference type="GO" id="GO:0000122">
    <property type="term" value="P:negative regulation of transcription by RNA polymerase II"/>
    <property type="evidence" value="ECO:0007669"/>
    <property type="project" value="UniProtKB-ARBA"/>
</dbReference>
<reference evidence="10" key="1">
    <citation type="submission" date="2025-08" db="UniProtKB">
        <authorList>
            <consortium name="RefSeq"/>
        </authorList>
    </citation>
    <scope>IDENTIFICATION</scope>
</reference>
<dbReference type="InterPro" id="IPR003650">
    <property type="entry name" value="Orange_dom"/>
</dbReference>
<sequence length="231" mass="26768">MRISQEQCGWKEEKKLLKPLMEKRRRDRINLCLERLRTLLTETTQDERLKNPKAEKAEILKKTVQFLKLQRLSDEKRAEDRKVRGYQHGYQECLLQAAQFLESSPGLCTRKRSYLLDRVCHFLGEAPSHFQEPPRPELARPESWSAASSPPQDYRKAGRLQCPGDSFLHRDPPHLPAPSGSGSFPPTVQRLQAAPGPEQRICQRALPQRLYPVREDSATPCQALRVWRPWP</sequence>
<evidence type="ECO:0000256" key="3">
    <source>
        <dbReference type="ARBA" id="ARBA00023015"/>
    </source>
</evidence>
<feature type="region of interest" description="Disordered" evidence="6">
    <location>
        <begin position="126"/>
        <end position="196"/>
    </location>
</feature>
<dbReference type="CDD" id="cd11462">
    <property type="entry name" value="bHLH-O_HES7"/>
    <property type="match status" value="1"/>
</dbReference>